<evidence type="ECO:0000256" key="4">
    <source>
        <dbReference type="ARBA" id="ARBA00022840"/>
    </source>
</evidence>
<proteinExistence type="predicted"/>
<dbReference type="SUPFAM" id="SSF90123">
    <property type="entry name" value="ABC transporter transmembrane region"/>
    <property type="match status" value="1"/>
</dbReference>
<keyword evidence="5 7" id="KW-1133">Transmembrane helix</keyword>
<feature type="transmembrane region" description="Helical" evidence="7">
    <location>
        <begin position="56"/>
        <end position="74"/>
    </location>
</feature>
<keyword evidence="2 7" id="KW-0812">Transmembrane</keyword>
<dbReference type="Pfam" id="PF00664">
    <property type="entry name" value="ABC_membrane"/>
    <property type="match status" value="1"/>
</dbReference>
<dbReference type="PROSITE" id="PS00211">
    <property type="entry name" value="ABC_TRANSPORTER_1"/>
    <property type="match status" value="1"/>
</dbReference>
<name>A0ABR7N7S8_9FIRM</name>
<evidence type="ECO:0000259" key="9">
    <source>
        <dbReference type="PROSITE" id="PS50929"/>
    </source>
</evidence>
<sequence length="569" mass="62736">MFKFIKRIMGLSGEYRKKLDRAYVLSFFESLASNVPICMLLYVLMTIMDGNFGKNSIIITFTGIFAGVILRMICRYLTDINQSGVGYEIFARERMNFGDRIKRFPMGFFSEDNIGNVTSVITNDISFVEEHGMDTLGKITTSVIGIGISFVFLLVLNIWVALAMAVTTALFFAAFAAAHRVASEEAANQQEAQNKLVGTVIEYIKGMPVVKAFNLAGKSHKATSEDFLKLTEAQIKFEKRFSMPVIVAQCMTGLCISAVIFICGYVGLNGGMEIPFVIAMSVFAFELAAPMLALINITAFRVADASLDRYDRIRQTELMDNSGKTVKLNNFDIDFKNVTFGYNESAVIKDMSFHIPQHSMTALVGKSGCGKSTIVNLIARFWDTDSGTVSIGGTDIKAMTTESLLENISVVFQNVYLFNDTIFNNIAFGKKGATKEEVIEACKKARCHEFISALENSYDTVIGEGGSTLSGGEKQRISIARAILKDAPIVLLDEATASIDPDNEAYIQQAINEMVKGKTLVVIAHKLSAIMEADQILMIEDGQITARGTHSQLLHSSSAYHELWKKQNF</sequence>
<evidence type="ECO:0000256" key="2">
    <source>
        <dbReference type="ARBA" id="ARBA00022692"/>
    </source>
</evidence>
<dbReference type="RefSeq" id="WP_249307163.1">
    <property type="nucleotide sequence ID" value="NZ_JACRSZ010000001.1"/>
</dbReference>
<feature type="domain" description="ABC transmembrane type-1" evidence="9">
    <location>
        <begin position="42"/>
        <end position="303"/>
    </location>
</feature>
<accession>A0ABR7N7S8</accession>
<keyword evidence="4 10" id="KW-0067">ATP-binding</keyword>
<gene>
    <name evidence="10" type="ORF">H8716_03750</name>
</gene>
<comment type="subcellular location">
    <subcellularLocation>
        <location evidence="1">Cell membrane</location>
        <topology evidence="1">Multi-pass membrane protein</topology>
    </subcellularLocation>
</comment>
<reference evidence="10 11" key="1">
    <citation type="submission" date="2020-08" db="EMBL/GenBank/DDBJ databases">
        <title>Genome public.</title>
        <authorList>
            <person name="Liu C."/>
            <person name="Sun Q."/>
        </authorList>
    </citation>
    <scope>NUCLEOTIDE SEQUENCE [LARGE SCALE GENOMIC DNA]</scope>
    <source>
        <strain evidence="10 11">NSJ-46</strain>
    </source>
</reference>
<dbReference type="InterPro" id="IPR003439">
    <property type="entry name" value="ABC_transporter-like_ATP-bd"/>
</dbReference>
<keyword evidence="6 7" id="KW-0472">Membrane</keyword>
<dbReference type="PROSITE" id="PS50929">
    <property type="entry name" value="ABC_TM1F"/>
    <property type="match status" value="1"/>
</dbReference>
<dbReference type="InterPro" id="IPR039421">
    <property type="entry name" value="Type_1_exporter"/>
</dbReference>
<dbReference type="PROSITE" id="PS50893">
    <property type="entry name" value="ABC_TRANSPORTER_2"/>
    <property type="match status" value="1"/>
</dbReference>
<dbReference type="InterPro" id="IPR027417">
    <property type="entry name" value="P-loop_NTPase"/>
</dbReference>
<feature type="transmembrane region" description="Helical" evidence="7">
    <location>
        <begin position="245"/>
        <end position="268"/>
    </location>
</feature>
<keyword evidence="11" id="KW-1185">Reference proteome</keyword>
<evidence type="ECO:0000256" key="1">
    <source>
        <dbReference type="ARBA" id="ARBA00004651"/>
    </source>
</evidence>
<feature type="domain" description="ABC transporter" evidence="8">
    <location>
        <begin position="333"/>
        <end position="566"/>
    </location>
</feature>
<dbReference type="GO" id="GO:0005524">
    <property type="term" value="F:ATP binding"/>
    <property type="evidence" value="ECO:0007669"/>
    <property type="project" value="UniProtKB-KW"/>
</dbReference>
<dbReference type="Proteomes" id="UP000657421">
    <property type="component" value="Unassembled WGS sequence"/>
</dbReference>
<comment type="caution">
    <text evidence="10">The sequence shown here is derived from an EMBL/GenBank/DDBJ whole genome shotgun (WGS) entry which is preliminary data.</text>
</comment>
<protein>
    <submittedName>
        <fullName evidence="10">ABC transporter ATP-binding protein</fullName>
    </submittedName>
</protein>
<dbReference type="InterPro" id="IPR003593">
    <property type="entry name" value="AAA+_ATPase"/>
</dbReference>
<dbReference type="SMART" id="SM00382">
    <property type="entry name" value="AAA"/>
    <property type="match status" value="1"/>
</dbReference>
<feature type="transmembrane region" description="Helical" evidence="7">
    <location>
        <begin position="274"/>
        <end position="300"/>
    </location>
</feature>
<evidence type="ECO:0000313" key="11">
    <source>
        <dbReference type="Proteomes" id="UP000657421"/>
    </source>
</evidence>
<dbReference type="InterPro" id="IPR011527">
    <property type="entry name" value="ABC1_TM_dom"/>
</dbReference>
<evidence type="ECO:0000313" key="10">
    <source>
        <dbReference type="EMBL" id="MBC8572200.1"/>
    </source>
</evidence>
<dbReference type="InterPro" id="IPR017871">
    <property type="entry name" value="ABC_transporter-like_CS"/>
</dbReference>
<evidence type="ECO:0000259" key="8">
    <source>
        <dbReference type="PROSITE" id="PS50893"/>
    </source>
</evidence>
<dbReference type="InterPro" id="IPR036640">
    <property type="entry name" value="ABC1_TM_sf"/>
</dbReference>
<feature type="transmembrane region" description="Helical" evidence="7">
    <location>
        <begin position="21"/>
        <end position="44"/>
    </location>
</feature>
<evidence type="ECO:0000256" key="3">
    <source>
        <dbReference type="ARBA" id="ARBA00022741"/>
    </source>
</evidence>
<keyword evidence="3" id="KW-0547">Nucleotide-binding</keyword>
<dbReference type="PANTHER" id="PTHR24221">
    <property type="entry name" value="ATP-BINDING CASSETTE SUB-FAMILY B"/>
    <property type="match status" value="1"/>
</dbReference>
<evidence type="ECO:0000256" key="5">
    <source>
        <dbReference type="ARBA" id="ARBA00022989"/>
    </source>
</evidence>
<organism evidence="10 11">
    <name type="scientific">Jingyaoa shaoxingensis</name>
    <dbReference type="NCBI Taxonomy" id="2763671"/>
    <lineage>
        <taxon>Bacteria</taxon>
        <taxon>Bacillati</taxon>
        <taxon>Bacillota</taxon>
        <taxon>Clostridia</taxon>
        <taxon>Lachnospirales</taxon>
        <taxon>Lachnospiraceae</taxon>
        <taxon>Jingyaoa</taxon>
    </lineage>
</organism>
<evidence type="ECO:0000256" key="6">
    <source>
        <dbReference type="ARBA" id="ARBA00023136"/>
    </source>
</evidence>
<dbReference type="Gene3D" id="3.40.50.300">
    <property type="entry name" value="P-loop containing nucleotide triphosphate hydrolases"/>
    <property type="match status" value="1"/>
</dbReference>
<dbReference type="SUPFAM" id="SSF52540">
    <property type="entry name" value="P-loop containing nucleoside triphosphate hydrolases"/>
    <property type="match status" value="1"/>
</dbReference>
<evidence type="ECO:0000256" key="7">
    <source>
        <dbReference type="SAM" id="Phobius"/>
    </source>
</evidence>
<dbReference type="PANTHER" id="PTHR24221:SF397">
    <property type="entry name" value="ABC TRANSPORTER, ATP-BINDING TRANSMEMBRANE PROTEIN"/>
    <property type="match status" value="1"/>
</dbReference>
<dbReference type="EMBL" id="JACRSZ010000001">
    <property type="protein sequence ID" value="MBC8572200.1"/>
    <property type="molecule type" value="Genomic_DNA"/>
</dbReference>
<dbReference type="Gene3D" id="1.20.1560.10">
    <property type="entry name" value="ABC transporter type 1, transmembrane domain"/>
    <property type="match status" value="1"/>
</dbReference>
<dbReference type="Pfam" id="PF00005">
    <property type="entry name" value="ABC_tran"/>
    <property type="match status" value="1"/>
</dbReference>